<evidence type="ECO:0000256" key="6">
    <source>
        <dbReference type="ARBA" id="ARBA00023125"/>
    </source>
</evidence>
<evidence type="ECO:0000256" key="7">
    <source>
        <dbReference type="ARBA" id="ARBA00023163"/>
    </source>
</evidence>
<keyword evidence="5" id="KW-0805">Transcription regulation</keyword>
<evidence type="ECO:0000313" key="12">
    <source>
        <dbReference type="Proteomes" id="UP001153709"/>
    </source>
</evidence>
<dbReference type="Pfam" id="PF02892">
    <property type="entry name" value="zf-BED"/>
    <property type="match status" value="1"/>
</dbReference>
<keyword evidence="8" id="KW-0539">Nucleus</keyword>
<evidence type="ECO:0000256" key="3">
    <source>
        <dbReference type="ARBA" id="ARBA00022771"/>
    </source>
</evidence>
<evidence type="ECO:0000313" key="11">
    <source>
        <dbReference type="EMBL" id="CAG9829737.1"/>
    </source>
</evidence>
<gene>
    <name evidence="11" type="ORF">DIABBA_LOCUS3506</name>
</gene>
<keyword evidence="6" id="KW-0238">DNA-binding</keyword>
<keyword evidence="12" id="KW-1185">Reference proteome</keyword>
<reference evidence="11" key="1">
    <citation type="submission" date="2022-01" db="EMBL/GenBank/DDBJ databases">
        <authorList>
            <person name="King R."/>
        </authorList>
    </citation>
    <scope>NUCLEOTIDE SEQUENCE</scope>
</reference>
<dbReference type="PANTHER" id="PTHR46481">
    <property type="entry name" value="ZINC FINGER BED DOMAIN-CONTAINING PROTEIN 4"/>
    <property type="match status" value="1"/>
</dbReference>
<dbReference type="Proteomes" id="UP001153709">
    <property type="component" value="Chromosome 2"/>
</dbReference>
<keyword evidence="3 9" id="KW-0863">Zinc-finger</keyword>
<feature type="domain" description="BED-type" evidence="10">
    <location>
        <begin position="5"/>
        <end position="55"/>
    </location>
</feature>
<evidence type="ECO:0000256" key="4">
    <source>
        <dbReference type="ARBA" id="ARBA00022833"/>
    </source>
</evidence>
<proteinExistence type="predicted"/>
<keyword evidence="7" id="KW-0804">Transcription</keyword>
<dbReference type="SMART" id="SM00614">
    <property type="entry name" value="ZnF_BED"/>
    <property type="match status" value="1"/>
</dbReference>
<dbReference type="OrthoDB" id="1607513at2759"/>
<dbReference type="GO" id="GO:0005634">
    <property type="term" value="C:nucleus"/>
    <property type="evidence" value="ECO:0007669"/>
    <property type="project" value="UniProtKB-SubCell"/>
</dbReference>
<dbReference type="GO" id="GO:0046983">
    <property type="term" value="F:protein dimerization activity"/>
    <property type="evidence" value="ECO:0007669"/>
    <property type="project" value="InterPro"/>
</dbReference>
<sequence>MRPGVKKSVVWRYFVKNADKTVSCNMCKKQFKYFGGTSNLKQHLERVHPISYLQNEIIPSSDSSADVVEVSKENTESQPCTSQAIVKDTMINSKNVEVIPTKQLKLFGSKQQSNLSEKKVSEIDNALIKMITKDYQPLSVVENAGFLEYSKALQPLYTPPSRKKLTYDLLPKQYEEATSTLIKIINDVKYISVTTDIWTSDSNKAYITVTAHFIFKSVLRAHVLSTRELPGSHTGENISLMLGDIFHHWKIENKIIAVVSDNGANIKSAISNYLQIFHLPCVAHTLNLIVTKSLTDVAELNDILKKCRALVNHFKHSSLACDKLRSVQEQMGLPNLKVKQEVVTRWNSCFHMLQRLLEIKNPLCVAVANLSKPPEFLNADDWEVINDCIKVLKQADDITRLLSSENYPTVSLLIPIIRGIQFALQNTTVVTNVGDSLKLKLLQTIHQRLGSFESSKTIAKATFLDPRFKKDGFGNEENANNAEKWVTDEIKLILSKKTESTASPQLKTNSDQTNQPSTENLNIWTHFDRKVSEKRHFSNSTTTAIIMIRQYLELPLQERNKDPLEFWTKHQILLPELYELAVKYLCIPGTSVPSERVFSKAGQLSNLRRSRLSPKNLDQIIFLNSNC</sequence>
<dbReference type="SUPFAM" id="SSF57667">
    <property type="entry name" value="beta-beta-alpha zinc fingers"/>
    <property type="match status" value="1"/>
</dbReference>
<dbReference type="InterPro" id="IPR012337">
    <property type="entry name" value="RNaseH-like_sf"/>
</dbReference>
<dbReference type="SUPFAM" id="SSF53098">
    <property type="entry name" value="Ribonuclease H-like"/>
    <property type="match status" value="1"/>
</dbReference>
<dbReference type="InterPro" id="IPR008906">
    <property type="entry name" value="HATC_C_dom"/>
</dbReference>
<dbReference type="InterPro" id="IPR003656">
    <property type="entry name" value="Znf_BED"/>
</dbReference>
<dbReference type="EMBL" id="OU898277">
    <property type="protein sequence ID" value="CAG9829737.1"/>
    <property type="molecule type" value="Genomic_DNA"/>
</dbReference>
<evidence type="ECO:0000256" key="5">
    <source>
        <dbReference type="ARBA" id="ARBA00023015"/>
    </source>
</evidence>
<dbReference type="PANTHER" id="PTHR46481:SF10">
    <property type="entry name" value="ZINC FINGER BED DOMAIN-CONTAINING PROTEIN 39"/>
    <property type="match status" value="1"/>
</dbReference>
<protein>
    <recommendedName>
        <fullName evidence="10">BED-type domain-containing protein</fullName>
    </recommendedName>
</protein>
<evidence type="ECO:0000256" key="8">
    <source>
        <dbReference type="ARBA" id="ARBA00023242"/>
    </source>
</evidence>
<dbReference type="GO" id="GO:0003677">
    <property type="term" value="F:DNA binding"/>
    <property type="evidence" value="ECO:0007669"/>
    <property type="project" value="UniProtKB-KW"/>
</dbReference>
<name>A0A9N9X6V9_DIABA</name>
<dbReference type="PROSITE" id="PS50808">
    <property type="entry name" value="ZF_BED"/>
    <property type="match status" value="1"/>
</dbReference>
<accession>A0A9N9X6V9</accession>
<dbReference type="InterPro" id="IPR036236">
    <property type="entry name" value="Znf_C2H2_sf"/>
</dbReference>
<dbReference type="Pfam" id="PF05699">
    <property type="entry name" value="Dimer_Tnp_hAT"/>
    <property type="match status" value="1"/>
</dbReference>
<dbReference type="SUPFAM" id="SSF140996">
    <property type="entry name" value="Hermes dimerisation domain"/>
    <property type="match status" value="1"/>
</dbReference>
<evidence type="ECO:0000256" key="9">
    <source>
        <dbReference type="PROSITE-ProRule" id="PRU00027"/>
    </source>
</evidence>
<keyword evidence="2" id="KW-0479">Metal-binding</keyword>
<dbReference type="AlphaFoldDB" id="A0A9N9X6V9"/>
<dbReference type="GO" id="GO:0008270">
    <property type="term" value="F:zinc ion binding"/>
    <property type="evidence" value="ECO:0007669"/>
    <property type="project" value="UniProtKB-KW"/>
</dbReference>
<evidence type="ECO:0000256" key="1">
    <source>
        <dbReference type="ARBA" id="ARBA00004123"/>
    </source>
</evidence>
<organism evidence="11 12">
    <name type="scientific">Diabrotica balteata</name>
    <name type="common">Banded cucumber beetle</name>
    <dbReference type="NCBI Taxonomy" id="107213"/>
    <lineage>
        <taxon>Eukaryota</taxon>
        <taxon>Metazoa</taxon>
        <taxon>Ecdysozoa</taxon>
        <taxon>Arthropoda</taxon>
        <taxon>Hexapoda</taxon>
        <taxon>Insecta</taxon>
        <taxon>Pterygota</taxon>
        <taxon>Neoptera</taxon>
        <taxon>Endopterygota</taxon>
        <taxon>Coleoptera</taxon>
        <taxon>Polyphaga</taxon>
        <taxon>Cucujiformia</taxon>
        <taxon>Chrysomeloidea</taxon>
        <taxon>Chrysomelidae</taxon>
        <taxon>Galerucinae</taxon>
        <taxon>Diabroticina</taxon>
        <taxon>Diabroticites</taxon>
        <taxon>Diabrotica</taxon>
    </lineage>
</organism>
<evidence type="ECO:0000259" key="10">
    <source>
        <dbReference type="PROSITE" id="PS50808"/>
    </source>
</evidence>
<evidence type="ECO:0000256" key="2">
    <source>
        <dbReference type="ARBA" id="ARBA00022723"/>
    </source>
</evidence>
<keyword evidence="4" id="KW-0862">Zinc</keyword>
<dbReference type="GO" id="GO:0009791">
    <property type="term" value="P:post-embryonic development"/>
    <property type="evidence" value="ECO:0007669"/>
    <property type="project" value="UniProtKB-ARBA"/>
</dbReference>
<dbReference type="InterPro" id="IPR052035">
    <property type="entry name" value="ZnF_BED_domain_contain"/>
</dbReference>
<comment type="subcellular location">
    <subcellularLocation>
        <location evidence="1">Nucleus</location>
    </subcellularLocation>
</comment>